<dbReference type="EMBL" id="QFFI01000006">
    <property type="protein sequence ID" value="PWG64287.1"/>
    <property type="molecule type" value="Genomic_DNA"/>
</dbReference>
<dbReference type="InterPro" id="IPR029063">
    <property type="entry name" value="SAM-dependent_MTases_sf"/>
</dbReference>
<organism evidence="1 2">
    <name type="scientific">Sediminicurvatus halobius</name>
    <dbReference type="NCBI Taxonomy" id="2182432"/>
    <lineage>
        <taxon>Bacteria</taxon>
        <taxon>Pseudomonadati</taxon>
        <taxon>Pseudomonadota</taxon>
        <taxon>Gammaproteobacteria</taxon>
        <taxon>Chromatiales</taxon>
        <taxon>Ectothiorhodospiraceae</taxon>
        <taxon>Sediminicurvatus</taxon>
    </lineage>
</organism>
<keyword evidence="1" id="KW-0489">Methyltransferase</keyword>
<dbReference type="OrthoDB" id="7273451at2"/>
<reference evidence="1 2" key="1">
    <citation type="submission" date="2018-05" db="EMBL/GenBank/DDBJ databases">
        <title>Spiribacter halobius sp. nov., a moderately halophilic bacterium isolated from marine solar saltern.</title>
        <authorList>
            <person name="Zheng W.-S."/>
            <person name="Lu D.-C."/>
            <person name="Du Z.-J."/>
        </authorList>
    </citation>
    <scope>NUCLEOTIDE SEQUENCE [LARGE SCALE GENOMIC DNA]</scope>
    <source>
        <strain evidence="1 2">E85</strain>
    </source>
</reference>
<comment type="caution">
    <text evidence="1">The sequence shown here is derived from an EMBL/GenBank/DDBJ whole genome shotgun (WGS) entry which is preliminary data.</text>
</comment>
<dbReference type="SUPFAM" id="SSF53335">
    <property type="entry name" value="S-adenosyl-L-methionine-dependent methyltransferases"/>
    <property type="match status" value="1"/>
</dbReference>
<name>A0A2U2N5F6_9GAMM</name>
<dbReference type="Proteomes" id="UP000245474">
    <property type="component" value="Unassembled WGS sequence"/>
</dbReference>
<dbReference type="GO" id="GO:0032259">
    <property type="term" value="P:methylation"/>
    <property type="evidence" value="ECO:0007669"/>
    <property type="project" value="UniProtKB-KW"/>
</dbReference>
<accession>A0A2U2N5F6</accession>
<evidence type="ECO:0000313" key="1">
    <source>
        <dbReference type="EMBL" id="PWG64287.1"/>
    </source>
</evidence>
<keyword evidence="1" id="KW-0808">Transferase</keyword>
<gene>
    <name evidence="1" type="ORF">DEM34_05215</name>
</gene>
<keyword evidence="2" id="KW-1185">Reference proteome</keyword>
<dbReference type="AlphaFoldDB" id="A0A2U2N5F6"/>
<evidence type="ECO:0000313" key="2">
    <source>
        <dbReference type="Proteomes" id="UP000245474"/>
    </source>
</evidence>
<sequence length="268" mass="27927">MAEAFAADWLALREGADHRARAAGLLPRLRAHLPATGPLTILDLGAGRGSNLRYLASRLRGPQHWRLLDHDHRLLAGVAAPSQAADGTAVTFAGEIADLDRALPGALDEAQLVTAAALLDLVSAEWLQRLADGCAARGVPALLALSYDGCIQWPDTDPDDERLRTALNAHQQGDKGFGPALGPAAWETAAAAFRASGCEVVVADSPWQLGPADAPLIHALIDGWVAAACEQAPAAADRFRAWAGRRKAAGSVTVGHRDVLALPAGAVP</sequence>
<dbReference type="RefSeq" id="WP_109676972.1">
    <property type="nucleotide sequence ID" value="NZ_CP086615.1"/>
</dbReference>
<dbReference type="Gene3D" id="3.40.50.150">
    <property type="entry name" value="Vaccinia Virus protein VP39"/>
    <property type="match status" value="1"/>
</dbReference>
<dbReference type="GO" id="GO:0008168">
    <property type="term" value="F:methyltransferase activity"/>
    <property type="evidence" value="ECO:0007669"/>
    <property type="project" value="UniProtKB-KW"/>
</dbReference>
<protein>
    <submittedName>
        <fullName evidence="1">SAM-dependent methyltransferase</fullName>
    </submittedName>
</protein>
<proteinExistence type="predicted"/>